<gene>
    <name evidence="3" type="ORF">NDI37_22180</name>
</gene>
<comment type="caution">
    <text evidence="3">The sequence shown here is derived from an EMBL/GenBank/DDBJ whole genome shotgun (WGS) entry which is preliminary data.</text>
</comment>
<dbReference type="Proteomes" id="UP001442494">
    <property type="component" value="Unassembled WGS sequence"/>
</dbReference>
<proteinExistence type="predicted"/>
<keyword evidence="4" id="KW-1185">Reference proteome</keyword>
<sequence>MLRQDSSRLDPDSSGRFPENELPDSGSSGVDIQGELDRIEEMILDSRRIPLTGIRLIDEEPLLDQLDLVRINLPSAFQEAEEIVRHKEEILLQAEEYAQQIIEAAERRADQILDEMGIIRQAEREAQQIRQAVQQECEAMSEQTISEIERMRLQAQQELQEMRSLAMQEAEDIQNGADDYADRVLVNIEQQLNDMLKVIRNGRQQLQSDVPTPRNAHTDAGGSSTRTSPNSPKK</sequence>
<protein>
    <submittedName>
        <fullName evidence="3">ATP synthase F0 subunit B</fullName>
    </submittedName>
</protein>
<feature type="compositionally biased region" description="Basic and acidic residues" evidence="2">
    <location>
        <begin position="1"/>
        <end position="13"/>
    </location>
</feature>
<dbReference type="RefSeq" id="WP_190419406.1">
    <property type="nucleotide sequence ID" value="NZ_JAMPKK010000061.1"/>
</dbReference>
<evidence type="ECO:0000313" key="4">
    <source>
        <dbReference type="Proteomes" id="UP001442494"/>
    </source>
</evidence>
<evidence type="ECO:0000256" key="2">
    <source>
        <dbReference type="SAM" id="MobiDB-lite"/>
    </source>
</evidence>
<dbReference type="CDD" id="cd06503">
    <property type="entry name" value="ATP-synt_Fo_b"/>
    <property type="match status" value="1"/>
</dbReference>
<evidence type="ECO:0000256" key="1">
    <source>
        <dbReference type="SAM" id="Coils"/>
    </source>
</evidence>
<feature type="region of interest" description="Disordered" evidence="2">
    <location>
        <begin position="205"/>
        <end position="234"/>
    </location>
</feature>
<feature type="compositionally biased region" description="Polar residues" evidence="2">
    <location>
        <begin position="221"/>
        <end position="234"/>
    </location>
</feature>
<keyword evidence="1" id="KW-0175">Coiled coil</keyword>
<accession>A0ABV0JUN9</accession>
<evidence type="ECO:0000313" key="3">
    <source>
        <dbReference type="EMBL" id="MEP0867163.1"/>
    </source>
</evidence>
<reference evidence="3 4" key="1">
    <citation type="submission" date="2022-04" db="EMBL/GenBank/DDBJ databases">
        <title>Positive selection, recombination, and allopatry shape intraspecific diversity of widespread and dominant cyanobacteria.</title>
        <authorList>
            <person name="Wei J."/>
            <person name="Shu W."/>
            <person name="Hu C."/>
        </authorList>
    </citation>
    <scope>NUCLEOTIDE SEQUENCE [LARGE SCALE GENOMIC DNA]</scope>
    <source>
        <strain evidence="3 4">GB2-A5</strain>
    </source>
</reference>
<feature type="region of interest" description="Disordered" evidence="2">
    <location>
        <begin position="1"/>
        <end position="31"/>
    </location>
</feature>
<name>A0ABV0JUN9_9CYAN</name>
<feature type="coiled-coil region" evidence="1">
    <location>
        <begin position="87"/>
        <end position="168"/>
    </location>
</feature>
<dbReference type="EMBL" id="JAMPKK010000061">
    <property type="protein sequence ID" value="MEP0867163.1"/>
    <property type="molecule type" value="Genomic_DNA"/>
</dbReference>
<organism evidence="3 4">
    <name type="scientific">Funiculus sociatus GB2-A5</name>
    <dbReference type="NCBI Taxonomy" id="2933946"/>
    <lineage>
        <taxon>Bacteria</taxon>
        <taxon>Bacillati</taxon>
        <taxon>Cyanobacteriota</taxon>
        <taxon>Cyanophyceae</taxon>
        <taxon>Coleofasciculales</taxon>
        <taxon>Coleofasciculaceae</taxon>
        <taxon>Funiculus</taxon>
    </lineage>
</organism>